<feature type="transmembrane region" description="Helical" evidence="3">
    <location>
        <begin position="231"/>
        <end position="250"/>
    </location>
</feature>
<reference evidence="4 5" key="1">
    <citation type="submission" date="2017-12" db="EMBL/GenBank/DDBJ databases">
        <title>Sequencing, de novo assembly and annotation of complete genome of a new Thraustochytrid species, strain FCC1311.</title>
        <authorList>
            <person name="Sedici K."/>
            <person name="Godart F."/>
            <person name="Aiese Cigliano R."/>
            <person name="Sanseverino W."/>
            <person name="Barakat M."/>
            <person name="Ortet P."/>
            <person name="Marechal E."/>
            <person name="Cagnac O."/>
            <person name="Amato A."/>
        </authorList>
    </citation>
    <scope>NUCLEOTIDE SEQUENCE [LARGE SCALE GENOMIC DNA]</scope>
</reference>
<dbReference type="InterPro" id="IPR004345">
    <property type="entry name" value="TB2_DP1_HVA22"/>
</dbReference>
<evidence type="ECO:0000256" key="2">
    <source>
        <dbReference type="SAM" id="Coils"/>
    </source>
</evidence>
<feature type="coiled-coil region" evidence="2">
    <location>
        <begin position="153"/>
        <end position="180"/>
    </location>
</feature>
<name>A0A2R5GMS6_9STRA</name>
<dbReference type="Proteomes" id="UP000241890">
    <property type="component" value="Unassembled WGS sequence"/>
</dbReference>
<dbReference type="Pfam" id="PF03134">
    <property type="entry name" value="TB2_DP1_HVA22"/>
    <property type="match status" value="1"/>
</dbReference>
<proteinExistence type="inferred from homology"/>
<dbReference type="GO" id="GO:0005881">
    <property type="term" value="C:cytoplasmic microtubule"/>
    <property type="evidence" value="ECO:0007669"/>
    <property type="project" value="TreeGrafter"/>
</dbReference>
<keyword evidence="2" id="KW-0175">Coiled coil</keyword>
<protein>
    <submittedName>
        <fullName evidence="4">Receptor expression-enhancing protein 6</fullName>
    </submittedName>
</protein>
<evidence type="ECO:0000313" key="4">
    <source>
        <dbReference type="EMBL" id="GBG32187.1"/>
    </source>
</evidence>
<keyword evidence="4" id="KW-0675">Receptor</keyword>
<keyword evidence="5" id="KW-1185">Reference proteome</keyword>
<comment type="similarity">
    <text evidence="1">Belongs to the DP1 family.</text>
</comment>
<dbReference type="PANTHER" id="PTHR12300:SF117">
    <property type="entry name" value="LP05237P-RELATED"/>
    <property type="match status" value="1"/>
</dbReference>
<evidence type="ECO:0000313" key="5">
    <source>
        <dbReference type="Proteomes" id="UP000241890"/>
    </source>
</evidence>
<evidence type="ECO:0000256" key="1">
    <source>
        <dbReference type="RuleBase" id="RU362006"/>
    </source>
</evidence>
<dbReference type="GO" id="GO:0005789">
    <property type="term" value="C:endoplasmic reticulum membrane"/>
    <property type="evidence" value="ECO:0007669"/>
    <property type="project" value="TreeGrafter"/>
</dbReference>
<dbReference type="InParanoid" id="A0A2R5GMS6"/>
<organism evidence="4 5">
    <name type="scientific">Hondaea fermentalgiana</name>
    <dbReference type="NCBI Taxonomy" id="2315210"/>
    <lineage>
        <taxon>Eukaryota</taxon>
        <taxon>Sar</taxon>
        <taxon>Stramenopiles</taxon>
        <taxon>Bigyra</taxon>
        <taxon>Labyrinthulomycetes</taxon>
        <taxon>Thraustochytrida</taxon>
        <taxon>Thraustochytriidae</taxon>
        <taxon>Hondaea</taxon>
    </lineage>
</organism>
<comment type="subcellular location">
    <subcellularLocation>
        <location evidence="1">Membrane</location>
        <topology evidence="1">Multi-pass membrane protein</topology>
    </subcellularLocation>
</comment>
<keyword evidence="3" id="KW-0812">Transmembrane</keyword>
<evidence type="ECO:0000256" key="3">
    <source>
        <dbReference type="SAM" id="Phobius"/>
    </source>
</evidence>
<keyword evidence="3" id="KW-1133">Transmembrane helix</keyword>
<feature type="transmembrane region" description="Helical" evidence="3">
    <location>
        <begin position="93"/>
        <end position="113"/>
    </location>
</feature>
<dbReference type="AlphaFoldDB" id="A0A2R5GMS6"/>
<dbReference type="GO" id="GO:0008017">
    <property type="term" value="F:microtubule binding"/>
    <property type="evidence" value="ECO:0007669"/>
    <property type="project" value="TreeGrafter"/>
</dbReference>
<feature type="transmembrane region" description="Helical" evidence="3">
    <location>
        <begin position="65"/>
        <end position="87"/>
    </location>
</feature>
<dbReference type="GO" id="GO:0071782">
    <property type="term" value="C:endoplasmic reticulum tubular network"/>
    <property type="evidence" value="ECO:0007669"/>
    <property type="project" value="TreeGrafter"/>
</dbReference>
<dbReference type="EMBL" id="BEYU01000116">
    <property type="protein sequence ID" value="GBG32187.1"/>
    <property type="molecule type" value="Genomic_DNA"/>
</dbReference>
<comment type="caution">
    <text evidence="4">The sequence shown here is derived from an EMBL/GenBank/DDBJ whole genome shotgun (WGS) entry which is preliminary data.</text>
</comment>
<dbReference type="PANTHER" id="PTHR12300">
    <property type="entry name" value="HVA22-LIKE PROTEINS"/>
    <property type="match status" value="1"/>
</dbReference>
<keyword evidence="3" id="KW-0472">Membrane</keyword>
<accession>A0A2R5GMS6</accession>
<dbReference type="OrthoDB" id="10009287at2759"/>
<dbReference type="GO" id="GO:0071786">
    <property type="term" value="P:endoplasmic reticulum tubular network organization"/>
    <property type="evidence" value="ECO:0007669"/>
    <property type="project" value="TreeGrafter"/>
</dbReference>
<gene>
    <name evidence="4" type="ORF">FCC1311_084122</name>
</gene>
<sequence>MSSMVCGALELTGGLYESWQNFKLLKKRERIKGEIARCGDSEEVLNLLVEAREAQNQMRDVLKFWTVYAFLIVFELYLEVFVFWVPFYYSVKFFLLVWIIVAKGANSVFDHVVGPQLDKRAAYIDGVALPAVQSVVLSGQKAFLSGFVAASTFAASDAQLADLQDHLEEMQRRIDTEQNRRSAKAVAPPLDDMDETDDFIASPASLDTSPVDDAEECQEEQALAKCFIQNVLLLLFIIFLLVVVIFGFFASSEEQVE</sequence>